<evidence type="ECO:0008006" key="5">
    <source>
        <dbReference type="Google" id="ProtNLM"/>
    </source>
</evidence>
<keyword evidence="3" id="KW-1185">Reference proteome</keyword>
<dbReference type="AlphaFoldDB" id="A0A562PJR4"/>
<accession>A0A562PJR4</accession>
<evidence type="ECO:0000313" key="1">
    <source>
        <dbReference type="EMBL" id="RDI50437.1"/>
    </source>
</evidence>
<organism evidence="2 4">
    <name type="scientific">Flavobacterium glaciei</name>
    <dbReference type="NCBI Taxonomy" id="386300"/>
    <lineage>
        <taxon>Bacteria</taxon>
        <taxon>Pseudomonadati</taxon>
        <taxon>Bacteroidota</taxon>
        <taxon>Flavobacteriia</taxon>
        <taxon>Flavobacteriales</taxon>
        <taxon>Flavobacteriaceae</taxon>
        <taxon>Flavobacterium</taxon>
    </lineage>
</organism>
<sequence length="156" mass="17352">MKKVILLSAIFISVLVSCKNEKEMEKVPVSLDEIDLKLVSEECYSAIIKKDTISMSLNLKGSQVVSGNLSYKFFEKDKNEGSLVGVIKQDTLFAEYTFMSEGVSSVRQIVFLKQGNTYVEGYGDVVADDKGKVTFKDKKQLKFDGNVVLTKVACKI</sequence>
<evidence type="ECO:0000313" key="3">
    <source>
        <dbReference type="Proteomes" id="UP000254518"/>
    </source>
</evidence>
<evidence type="ECO:0000313" key="2">
    <source>
        <dbReference type="EMBL" id="TWI44691.1"/>
    </source>
</evidence>
<dbReference type="EMBL" id="QQBA01000016">
    <property type="protein sequence ID" value="RDI50437.1"/>
    <property type="molecule type" value="Genomic_DNA"/>
</dbReference>
<protein>
    <recommendedName>
        <fullName evidence="5">Lipoprotein</fullName>
    </recommendedName>
</protein>
<evidence type="ECO:0000313" key="4">
    <source>
        <dbReference type="Proteomes" id="UP000321392"/>
    </source>
</evidence>
<dbReference type="RefSeq" id="WP_114755106.1">
    <property type="nucleotide sequence ID" value="NZ_QQBA01000016.1"/>
</dbReference>
<proteinExistence type="predicted"/>
<dbReference type="PROSITE" id="PS51257">
    <property type="entry name" value="PROKAR_LIPOPROTEIN"/>
    <property type="match status" value="1"/>
</dbReference>
<comment type="caution">
    <text evidence="2">The sequence shown here is derived from an EMBL/GenBank/DDBJ whole genome shotgun (WGS) entry which is preliminary data.</text>
</comment>
<reference evidence="1 3" key="2">
    <citation type="submission" date="2018-07" db="EMBL/GenBank/DDBJ databases">
        <title>Genomic Encyclopedia of Type Strains, Phase IV (KMG-IV): sequencing the most valuable type-strain genomes for metagenomic binning, comparative biology and taxonomic classification.</title>
        <authorList>
            <person name="Goeker M."/>
        </authorList>
    </citation>
    <scope>NUCLEOTIDE SEQUENCE [LARGE SCALE GENOMIC DNA]</scope>
    <source>
        <strain evidence="1 3">DSM 19728</strain>
    </source>
</reference>
<dbReference type="EMBL" id="VLKX01000015">
    <property type="protein sequence ID" value="TWI44691.1"/>
    <property type="molecule type" value="Genomic_DNA"/>
</dbReference>
<dbReference type="Proteomes" id="UP000321392">
    <property type="component" value="Unassembled WGS sequence"/>
</dbReference>
<reference evidence="2 4" key="1">
    <citation type="journal article" date="2015" name="Stand. Genomic Sci.">
        <title>Genomic Encyclopedia of Bacterial and Archaeal Type Strains, Phase III: the genomes of soil and plant-associated and newly described type strains.</title>
        <authorList>
            <person name="Whitman W.B."/>
            <person name="Woyke T."/>
            <person name="Klenk H.P."/>
            <person name="Zhou Y."/>
            <person name="Lilburn T.G."/>
            <person name="Beck B.J."/>
            <person name="De Vos P."/>
            <person name="Vandamme P."/>
            <person name="Eisen J.A."/>
            <person name="Garrity G."/>
            <person name="Hugenholtz P."/>
            <person name="Kyrpides N.C."/>
        </authorList>
    </citation>
    <scope>NUCLEOTIDE SEQUENCE [LARGE SCALE GENOMIC DNA]</scope>
    <source>
        <strain evidence="2 4">CGMCC 1.5380</strain>
    </source>
</reference>
<dbReference type="Proteomes" id="UP000254518">
    <property type="component" value="Unassembled WGS sequence"/>
</dbReference>
<gene>
    <name evidence="1" type="ORF">DFR66_1167</name>
    <name evidence="2" type="ORF">IQ02_02466</name>
</gene>
<dbReference type="OrthoDB" id="794403at2"/>
<name>A0A562PJR4_9FLAO</name>
<reference evidence="2" key="3">
    <citation type="submission" date="2019-07" db="EMBL/GenBank/DDBJ databases">
        <authorList>
            <person name="Whitman W."/>
            <person name="Huntemann M."/>
            <person name="Clum A."/>
            <person name="Pillay M."/>
            <person name="Palaniappan K."/>
            <person name="Varghese N."/>
            <person name="Mikhailova N."/>
            <person name="Stamatis D."/>
            <person name="Reddy T."/>
            <person name="Daum C."/>
            <person name="Shapiro N."/>
            <person name="Ivanova N."/>
            <person name="Kyrpides N."/>
            <person name="Woyke T."/>
        </authorList>
    </citation>
    <scope>NUCLEOTIDE SEQUENCE</scope>
    <source>
        <strain evidence="2">CGMCC 1.5380</strain>
    </source>
</reference>